<evidence type="ECO:0000313" key="3">
    <source>
        <dbReference type="EMBL" id="CBY11166.1"/>
    </source>
</evidence>
<name>E4XMF9_OIKDI</name>
<proteinExistence type="predicted"/>
<feature type="compositionally biased region" description="Low complexity" evidence="2">
    <location>
        <begin position="85"/>
        <end position="97"/>
    </location>
</feature>
<dbReference type="InParanoid" id="E4XMF9"/>
<keyword evidence="4" id="KW-1185">Reference proteome</keyword>
<dbReference type="EMBL" id="FN653077">
    <property type="protein sequence ID" value="CBY11166.1"/>
    <property type="molecule type" value="Genomic_DNA"/>
</dbReference>
<protein>
    <submittedName>
        <fullName evidence="3">Uncharacterized protein</fullName>
    </submittedName>
</protein>
<accession>E4XMF9</accession>
<dbReference type="Proteomes" id="UP000001307">
    <property type="component" value="Unassembled WGS sequence"/>
</dbReference>
<gene>
    <name evidence="3" type="ORF">GSOID_T00015350001</name>
</gene>
<feature type="region of interest" description="Disordered" evidence="2">
    <location>
        <begin position="37"/>
        <end position="99"/>
    </location>
</feature>
<evidence type="ECO:0000313" key="4">
    <source>
        <dbReference type="Proteomes" id="UP000001307"/>
    </source>
</evidence>
<sequence>MGRTRRQNLATLANNAASAVRNSELRKKWQARFNAIGERRRFHRQQPEEGSGAVQTNALPQPRKLVAVDPEAARRFRGGKRRHSSSSASPGSKVSPALKKKKSLLRKAKANLILATDVAKAIIKNPPSLNASLHMGPYTARLDFSPTVAAGSNKLAPEQIQRAAQNNMLGAEYDRACVVNERGVFIPFSCIAPAPVPDIPARPQEAAMAVEATTPDRDDKDIPSTSSAAAEAVDDCSGEREAKTFAAEAGRKRRVIRLKTPHVKAAQAPPLPPPSPISVTPRLLRLTKMPNMADRFARQHGGRHWKHAGDSPRPKPHIAIYQNMLGELQKKIGEAQEEAAAAASKTALEE</sequence>
<feature type="region of interest" description="Disordered" evidence="2">
    <location>
        <begin position="212"/>
        <end position="235"/>
    </location>
</feature>
<feature type="compositionally biased region" description="Basic residues" evidence="2">
    <location>
        <begin position="75"/>
        <end position="84"/>
    </location>
</feature>
<evidence type="ECO:0000256" key="1">
    <source>
        <dbReference type="SAM" id="Coils"/>
    </source>
</evidence>
<evidence type="ECO:0000256" key="2">
    <source>
        <dbReference type="SAM" id="MobiDB-lite"/>
    </source>
</evidence>
<keyword evidence="1" id="KW-0175">Coiled coil</keyword>
<reference evidence="3 4" key="1">
    <citation type="journal article" date="2010" name="Science">
        <title>Plasticity of animal genome architecture unmasked by rapid evolution of a pelagic tunicate.</title>
        <authorList>
            <person name="Denoeud F."/>
            <person name="Henriet S."/>
            <person name="Mungpakdee S."/>
            <person name="Aury J.M."/>
            <person name="Da Silva C."/>
            <person name="Brinkmann H."/>
            <person name="Mikhaleva J."/>
            <person name="Olsen L.C."/>
            <person name="Jubin C."/>
            <person name="Canestro C."/>
            <person name="Bouquet J.M."/>
            <person name="Danks G."/>
            <person name="Poulain J."/>
            <person name="Campsteijn C."/>
            <person name="Adamski M."/>
            <person name="Cross I."/>
            <person name="Yadetie F."/>
            <person name="Muffato M."/>
            <person name="Louis A."/>
            <person name="Butcher S."/>
            <person name="Tsagkogeorga G."/>
            <person name="Konrad A."/>
            <person name="Singh S."/>
            <person name="Jensen M.F."/>
            <person name="Cong E.H."/>
            <person name="Eikeseth-Otteraa H."/>
            <person name="Noel B."/>
            <person name="Anthouard V."/>
            <person name="Porcel B.M."/>
            <person name="Kachouri-Lafond R."/>
            <person name="Nishino A."/>
            <person name="Ugolini M."/>
            <person name="Chourrout P."/>
            <person name="Nishida H."/>
            <person name="Aasland R."/>
            <person name="Huzurbazar S."/>
            <person name="Westhof E."/>
            <person name="Delsuc F."/>
            <person name="Lehrach H."/>
            <person name="Reinhardt R."/>
            <person name="Weissenbach J."/>
            <person name="Roy S.W."/>
            <person name="Artiguenave F."/>
            <person name="Postlethwait J.H."/>
            <person name="Manak J.R."/>
            <person name="Thompson E.M."/>
            <person name="Jaillon O."/>
            <person name="Du Pasquier L."/>
            <person name="Boudinot P."/>
            <person name="Liberles D.A."/>
            <person name="Volff J.N."/>
            <person name="Philippe H."/>
            <person name="Lenhard B."/>
            <person name="Roest Crollius H."/>
            <person name="Wincker P."/>
            <person name="Chourrout D."/>
        </authorList>
    </citation>
    <scope>NUCLEOTIDE SEQUENCE [LARGE SCALE GENOMIC DNA]</scope>
</reference>
<feature type="coiled-coil region" evidence="1">
    <location>
        <begin position="318"/>
        <end position="345"/>
    </location>
</feature>
<organism evidence="3 4">
    <name type="scientific">Oikopleura dioica</name>
    <name type="common">Tunicate</name>
    <dbReference type="NCBI Taxonomy" id="34765"/>
    <lineage>
        <taxon>Eukaryota</taxon>
        <taxon>Metazoa</taxon>
        <taxon>Chordata</taxon>
        <taxon>Tunicata</taxon>
        <taxon>Appendicularia</taxon>
        <taxon>Copelata</taxon>
        <taxon>Oikopleuridae</taxon>
        <taxon>Oikopleura</taxon>
    </lineage>
</organism>
<dbReference type="AlphaFoldDB" id="E4XMF9"/>